<evidence type="ECO:0000313" key="1">
    <source>
        <dbReference type="EMBL" id="MBF5060123.1"/>
    </source>
</evidence>
<accession>A0ABS0B144</accession>
<evidence type="ECO:0000313" key="2">
    <source>
        <dbReference type="Proteomes" id="UP001194714"/>
    </source>
</evidence>
<comment type="caution">
    <text evidence="1">The sequence shown here is derived from an EMBL/GenBank/DDBJ whole genome shotgun (WGS) entry which is preliminary data.</text>
</comment>
<gene>
    <name evidence="1" type="ORF">NEPTK9_001653</name>
</gene>
<sequence>MISLRMFFKMLIRKCLWFFLTKKHCLWYHLIPQYDIGRVVKRPTFREIDKRLKEAKEALKNRCVAFANPGKVVGELMSLEVGPTDEIWDLILKLIDEIGLKDYKGAYPPLKSYESKIQNHDLWAFSSKYRCGYPFL</sequence>
<keyword evidence="2" id="KW-1185">Reference proteome</keyword>
<name>A0ABS0B144_9BACT</name>
<reference evidence="1 2" key="1">
    <citation type="submission" date="2020-01" db="EMBL/GenBank/DDBJ databases">
        <title>Draft genome sequence of Cand. Neptunochlamydia vexilliferae K9.</title>
        <authorList>
            <person name="Schulz F."/>
            <person name="Koestlbacher S."/>
            <person name="Wascher F."/>
            <person name="Pizzetti I."/>
            <person name="Horn M."/>
        </authorList>
    </citation>
    <scope>NUCLEOTIDE SEQUENCE [LARGE SCALE GENOMIC DNA]</scope>
    <source>
        <strain evidence="1 2">K9</strain>
    </source>
</reference>
<protein>
    <submittedName>
        <fullName evidence="1">Uncharacterized protein</fullName>
    </submittedName>
</protein>
<organism evidence="1 2">
    <name type="scientific">Candidatus Neptunichlamydia vexilliferae</name>
    <dbReference type="NCBI Taxonomy" id="1651774"/>
    <lineage>
        <taxon>Bacteria</taxon>
        <taxon>Pseudomonadati</taxon>
        <taxon>Chlamydiota</taxon>
        <taxon>Chlamydiia</taxon>
        <taxon>Parachlamydiales</taxon>
        <taxon>Simkaniaceae</taxon>
        <taxon>Candidatus Neptunichlamydia</taxon>
    </lineage>
</organism>
<dbReference type="EMBL" id="JAAEJV010000078">
    <property type="protein sequence ID" value="MBF5060123.1"/>
    <property type="molecule type" value="Genomic_DNA"/>
</dbReference>
<dbReference type="Proteomes" id="UP001194714">
    <property type="component" value="Unassembled WGS sequence"/>
</dbReference>
<proteinExistence type="predicted"/>